<evidence type="ECO:0000256" key="1">
    <source>
        <dbReference type="ARBA" id="ARBA00006217"/>
    </source>
</evidence>
<dbReference type="Gene3D" id="3.40.1050.10">
    <property type="entry name" value="Carbonic anhydrase"/>
    <property type="match status" value="1"/>
</dbReference>
<keyword evidence="2" id="KW-0862">Zinc</keyword>
<comment type="cofactor">
    <cofactor evidence="2">
        <name>Zn(2+)</name>
        <dbReference type="ChEBI" id="CHEBI:29105"/>
    </cofactor>
    <text evidence="2">Binds 1 zinc ion per subunit.</text>
</comment>
<evidence type="ECO:0000313" key="4">
    <source>
        <dbReference type="Proteomes" id="UP000318478"/>
    </source>
</evidence>
<dbReference type="SUPFAM" id="SSF53056">
    <property type="entry name" value="beta-carbonic anhydrase, cab"/>
    <property type="match status" value="1"/>
</dbReference>
<evidence type="ECO:0000256" key="2">
    <source>
        <dbReference type="PIRSR" id="PIRSR601765-1"/>
    </source>
</evidence>
<keyword evidence="2" id="KW-0479">Metal-binding</keyword>
<dbReference type="RefSeq" id="WP_146584754.1">
    <property type="nucleotide sequence ID" value="NZ_SJPO01000002.1"/>
</dbReference>
<keyword evidence="4" id="KW-1185">Reference proteome</keyword>
<reference evidence="3 4" key="1">
    <citation type="submission" date="2019-02" db="EMBL/GenBank/DDBJ databases">
        <title>Deep-cultivation of Planctomycetes and their phenomic and genomic characterization uncovers novel biology.</title>
        <authorList>
            <person name="Wiegand S."/>
            <person name="Jogler M."/>
            <person name="Boedeker C."/>
            <person name="Pinto D."/>
            <person name="Vollmers J."/>
            <person name="Rivas-Marin E."/>
            <person name="Kohn T."/>
            <person name="Peeters S.H."/>
            <person name="Heuer A."/>
            <person name="Rast P."/>
            <person name="Oberbeckmann S."/>
            <person name="Bunk B."/>
            <person name="Jeske O."/>
            <person name="Meyerdierks A."/>
            <person name="Storesund J.E."/>
            <person name="Kallscheuer N."/>
            <person name="Luecker S."/>
            <person name="Lage O.M."/>
            <person name="Pohl T."/>
            <person name="Merkel B.J."/>
            <person name="Hornburger P."/>
            <person name="Mueller R.-W."/>
            <person name="Bruemmer F."/>
            <person name="Labrenz M."/>
            <person name="Spormann A.M."/>
            <person name="Op Den Camp H."/>
            <person name="Overmann J."/>
            <person name="Amann R."/>
            <person name="Jetten M.S.M."/>
            <person name="Mascher T."/>
            <person name="Medema M.H."/>
            <person name="Devos D.P."/>
            <person name="Kaster A.-K."/>
            <person name="Ovreas L."/>
            <person name="Rohde M."/>
            <person name="Galperin M.Y."/>
            <person name="Jogler C."/>
        </authorList>
    </citation>
    <scope>NUCLEOTIDE SEQUENCE [LARGE SCALE GENOMIC DNA]</scope>
    <source>
        <strain evidence="3 4">Pla123a</strain>
    </source>
</reference>
<dbReference type="OrthoDB" id="274989at2"/>
<dbReference type="InterPro" id="IPR001765">
    <property type="entry name" value="Carbonic_anhydrase"/>
</dbReference>
<proteinExistence type="inferred from homology"/>
<feature type="binding site" evidence="2">
    <location>
        <position position="91"/>
    </location>
    <ligand>
        <name>Zn(2+)</name>
        <dbReference type="ChEBI" id="CHEBI:29105"/>
    </ligand>
</feature>
<accession>A0A5C5YTS0</accession>
<gene>
    <name evidence="3" type="ORF">Pla123a_11490</name>
</gene>
<comment type="similarity">
    <text evidence="1">Belongs to the beta-class carbonic anhydrase family.</text>
</comment>
<sequence>MSVTTLPIPQNPHAAALEAAIAESARPIECLVVAHNDPKMLSDLTAALDGEAAVVLEASQDVWDFDGEHLPTAIAWAVEQTGLHQVVLVGHTLAGGRQSRASLAAAASRDSYQTLLSGVQQSNTRILAAQERFALQVQQLLQVPQVANRCSSRELSVHGLLYRAESGVFLAYDAGRDTFRPLLG</sequence>
<protein>
    <submittedName>
        <fullName evidence="3">Carbonic anhydrase</fullName>
    </submittedName>
</protein>
<dbReference type="Proteomes" id="UP000318478">
    <property type="component" value="Unassembled WGS sequence"/>
</dbReference>
<comment type="caution">
    <text evidence="3">The sequence shown here is derived from an EMBL/GenBank/DDBJ whole genome shotgun (WGS) entry which is preliminary data.</text>
</comment>
<dbReference type="Pfam" id="PF00484">
    <property type="entry name" value="Pro_CA"/>
    <property type="match status" value="1"/>
</dbReference>
<dbReference type="AlphaFoldDB" id="A0A5C5YTS0"/>
<name>A0A5C5YTS0_9BACT</name>
<dbReference type="InterPro" id="IPR036874">
    <property type="entry name" value="Carbonic_anhydrase_sf"/>
</dbReference>
<dbReference type="GO" id="GO:0008270">
    <property type="term" value="F:zinc ion binding"/>
    <property type="evidence" value="ECO:0007669"/>
    <property type="project" value="InterPro"/>
</dbReference>
<evidence type="ECO:0000313" key="3">
    <source>
        <dbReference type="EMBL" id="TWT78358.1"/>
    </source>
</evidence>
<dbReference type="GO" id="GO:0004089">
    <property type="term" value="F:carbonate dehydratase activity"/>
    <property type="evidence" value="ECO:0007669"/>
    <property type="project" value="InterPro"/>
</dbReference>
<organism evidence="3 4">
    <name type="scientific">Posidoniimonas polymericola</name>
    <dbReference type="NCBI Taxonomy" id="2528002"/>
    <lineage>
        <taxon>Bacteria</taxon>
        <taxon>Pseudomonadati</taxon>
        <taxon>Planctomycetota</taxon>
        <taxon>Planctomycetia</taxon>
        <taxon>Pirellulales</taxon>
        <taxon>Lacipirellulaceae</taxon>
        <taxon>Posidoniimonas</taxon>
    </lineage>
</organism>
<dbReference type="EMBL" id="SJPO01000002">
    <property type="protein sequence ID" value="TWT78358.1"/>
    <property type="molecule type" value="Genomic_DNA"/>
</dbReference>